<proteinExistence type="predicted"/>
<dbReference type="EMBL" id="CDMY01000244">
    <property type="protein sequence ID" value="CEL96723.1"/>
    <property type="molecule type" value="Genomic_DNA"/>
</dbReference>
<name>A0A0G4EJ43_VITBC</name>
<dbReference type="InParanoid" id="A0A0G4EJ43"/>
<dbReference type="OMA" id="GASKCEW"/>
<dbReference type="AlphaFoldDB" id="A0A0G4EJ43"/>
<evidence type="ECO:0008006" key="4">
    <source>
        <dbReference type="Google" id="ProtNLM"/>
    </source>
</evidence>
<feature type="signal peptide" evidence="1">
    <location>
        <begin position="1"/>
        <end position="20"/>
    </location>
</feature>
<evidence type="ECO:0000313" key="3">
    <source>
        <dbReference type="Proteomes" id="UP000041254"/>
    </source>
</evidence>
<gene>
    <name evidence="2" type="ORF">Vbra_12028</name>
</gene>
<accession>A0A0G4EJ43</accession>
<sequence>MAASWWTVQLVLVSVIIVAASPPNQPDSAVQAAVKGGKARAAPAGQCDNESDRAIVFDKAWFPHVFSCGRSTYGSRDKSRDCLNKATFNGKTVSPGCSECWAESIACGASKCEWPCLFNSCASACIKCGHKNCDGALIACSGLNPLPKPCRKSQRLEDSVDDIVAFD</sequence>
<evidence type="ECO:0000313" key="2">
    <source>
        <dbReference type="EMBL" id="CEL96723.1"/>
    </source>
</evidence>
<keyword evidence="1" id="KW-0732">Signal</keyword>
<evidence type="ECO:0000256" key="1">
    <source>
        <dbReference type="SAM" id="SignalP"/>
    </source>
</evidence>
<feature type="chain" id="PRO_5005187183" description="TNFR-Cys domain-containing protein" evidence="1">
    <location>
        <begin position="21"/>
        <end position="167"/>
    </location>
</feature>
<reference evidence="2 3" key="1">
    <citation type="submission" date="2014-11" db="EMBL/GenBank/DDBJ databases">
        <authorList>
            <person name="Zhu J."/>
            <person name="Qi W."/>
            <person name="Song R."/>
        </authorList>
    </citation>
    <scope>NUCLEOTIDE SEQUENCE [LARGE SCALE GENOMIC DNA]</scope>
</reference>
<dbReference type="OrthoDB" id="341336at2759"/>
<dbReference type="VEuPathDB" id="CryptoDB:Vbra_12028"/>
<dbReference type="PhylomeDB" id="A0A0G4EJ43"/>
<dbReference type="Proteomes" id="UP000041254">
    <property type="component" value="Unassembled WGS sequence"/>
</dbReference>
<organism evidence="2 3">
    <name type="scientific">Vitrella brassicaformis (strain CCMP3155)</name>
    <dbReference type="NCBI Taxonomy" id="1169540"/>
    <lineage>
        <taxon>Eukaryota</taxon>
        <taxon>Sar</taxon>
        <taxon>Alveolata</taxon>
        <taxon>Colpodellida</taxon>
        <taxon>Vitrellaceae</taxon>
        <taxon>Vitrella</taxon>
    </lineage>
</organism>
<keyword evidence="3" id="KW-1185">Reference proteome</keyword>
<protein>
    <recommendedName>
        <fullName evidence="4">TNFR-Cys domain-containing protein</fullName>
    </recommendedName>
</protein>